<dbReference type="InterPro" id="IPR013083">
    <property type="entry name" value="Znf_RING/FYVE/PHD"/>
</dbReference>
<dbReference type="AlphaFoldDB" id="A0A8T2SAQ0"/>
<dbReference type="CDD" id="cd23129">
    <property type="entry name" value="RING-HC_XBAT35-like"/>
    <property type="match status" value="1"/>
</dbReference>
<dbReference type="PANTHER" id="PTHR24166:SF45">
    <property type="entry name" value="E3 UBIQUITIN-PROTEIN LIGASE XBAT35"/>
    <property type="match status" value="1"/>
</dbReference>
<comment type="caution">
    <text evidence="6">The sequence shown here is derived from an EMBL/GenBank/DDBJ whole genome shotgun (WGS) entry which is preliminary data.</text>
</comment>
<gene>
    <name evidence="6" type="ORF">KP509_21G041500</name>
</gene>
<evidence type="ECO:0000256" key="2">
    <source>
        <dbReference type="ARBA" id="ARBA00023043"/>
    </source>
</evidence>
<dbReference type="InterPro" id="IPR001841">
    <property type="entry name" value="Znf_RING"/>
</dbReference>
<dbReference type="Pfam" id="PF13920">
    <property type="entry name" value="zf-C3HC4_3"/>
    <property type="match status" value="1"/>
</dbReference>
<evidence type="ECO:0000313" key="6">
    <source>
        <dbReference type="EMBL" id="KAH7315251.1"/>
    </source>
</evidence>
<keyword evidence="4" id="KW-0479">Metal-binding</keyword>
<dbReference type="Proteomes" id="UP000825935">
    <property type="component" value="Chromosome 21"/>
</dbReference>
<dbReference type="SUPFAM" id="SSF57850">
    <property type="entry name" value="RING/U-box"/>
    <property type="match status" value="1"/>
</dbReference>
<name>A0A8T2SAQ0_CERRI</name>
<evidence type="ECO:0000259" key="5">
    <source>
        <dbReference type="PROSITE" id="PS50089"/>
    </source>
</evidence>
<accession>A0A8T2SAQ0</accession>
<dbReference type="PROSITE" id="PS50297">
    <property type="entry name" value="ANK_REP_REGION"/>
    <property type="match status" value="2"/>
</dbReference>
<dbReference type="SMART" id="SM00248">
    <property type="entry name" value="ANK"/>
    <property type="match status" value="4"/>
</dbReference>
<evidence type="ECO:0000256" key="1">
    <source>
        <dbReference type="ARBA" id="ARBA00022737"/>
    </source>
</evidence>
<keyword evidence="4" id="KW-0863">Zinc-finger</keyword>
<dbReference type="Gene3D" id="3.30.40.10">
    <property type="entry name" value="Zinc/RING finger domain, C3HC4 (zinc finger)"/>
    <property type="match status" value="1"/>
</dbReference>
<organism evidence="6 7">
    <name type="scientific">Ceratopteris richardii</name>
    <name type="common">Triangle waterfern</name>
    <dbReference type="NCBI Taxonomy" id="49495"/>
    <lineage>
        <taxon>Eukaryota</taxon>
        <taxon>Viridiplantae</taxon>
        <taxon>Streptophyta</taxon>
        <taxon>Embryophyta</taxon>
        <taxon>Tracheophyta</taxon>
        <taxon>Polypodiopsida</taxon>
        <taxon>Polypodiidae</taxon>
        <taxon>Polypodiales</taxon>
        <taxon>Pteridineae</taxon>
        <taxon>Pteridaceae</taxon>
        <taxon>Parkerioideae</taxon>
        <taxon>Ceratopteris</taxon>
    </lineage>
</organism>
<evidence type="ECO:0000256" key="4">
    <source>
        <dbReference type="PROSITE-ProRule" id="PRU00175"/>
    </source>
</evidence>
<reference evidence="6" key="1">
    <citation type="submission" date="2021-08" db="EMBL/GenBank/DDBJ databases">
        <title>WGS assembly of Ceratopteris richardii.</title>
        <authorList>
            <person name="Marchant D.B."/>
            <person name="Chen G."/>
            <person name="Jenkins J."/>
            <person name="Shu S."/>
            <person name="Leebens-Mack J."/>
            <person name="Grimwood J."/>
            <person name="Schmutz J."/>
            <person name="Soltis P."/>
            <person name="Soltis D."/>
            <person name="Chen Z.-H."/>
        </authorList>
    </citation>
    <scope>NUCLEOTIDE SEQUENCE</scope>
    <source>
        <strain evidence="6">Whitten #5841</strain>
        <tissue evidence="6">Leaf</tissue>
    </source>
</reference>
<evidence type="ECO:0000313" key="7">
    <source>
        <dbReference type="Proteomes" id="UP000825935"/>
    </source>
</evidence>
<keyword evidence="7" id="KW-1185">Reference proteome</keyword>
<dbReference type="PROSITE" id="PS50088">
    <property type="entry name" value="ANK_REPEAT"/>
    <property type="match status" value="2"/>
</dbReference>
<feature type="repeat" description="ANK" evidence="3">
    <location>
        <begin position="84"/>
        <end position="117"/>
    </location>
</feature>
<protein>
    <recommendedName>
        <fullName evidence="5">RING-type domain-containing protein</fullName>
    </recommendedName>
</protein>
<dbReference type="InterPro" id="IPR050889">
    <property type="entry name" value="Dendritic_Spine_Reg/Scaffold"/>
</dbReference>
<dbReference type="PANTHER" id="PTHR24166">
    <property type="entry name" value="ROLLING PEBBLES, ISOFORM B"/>
    <property type="match status" value="1"/>
</dbReference>
<dbReference type="InterPro" id="IPR002110">
    <property type="entry name" value="Ankyrin_rpt"/>
</dbReference>
<dbReference type="PROSITE" id="PS50089">
    <property type="entry name" value="ZF_RING_2"/>
    <property type="match status" value="1"/>
</dbReference>
<evidence type="ECO:0000256" key="3">
    <source>
        <dbReference type="PROSITE-ProRule" id="PRU00023"/>
    </source>
</evidence>
<dbReference type="OrthoDB" id="1711136at2759"/>
<keyword evidence="1" id="KW-0677">Repeat</keyword>
<dbReference type="SUPFAM" id="SSF48403">
    <property type="entry name" value="Ankyrin repeat"/>
    <property type="match status" value="1"/>
</dbReference>
<dbReference type="EMBL" id="CM035426">
    <property type="protein sequence ID" value="KAH7315251.1"/>
    <property type="molecule type" value="Genomic_DNA"/>
</dbReference>
<feature type="repeat" description="ANK" evidence="3">
    <location>
        <begin position="120"/>
        <end position="152"/>
    </location>
</feature>
<sequence>MIQEFTSRRQICRKLAVPTSKQWHAAQTIADANESLSSSSPSLIAMGAKYSKEELLYQEVQNGNHDAVKSLHQEGASLEWVDKEGRTPLILACTRGELLDMVITLLNLGAHINAYRPGAHGGSPLHHAAKRGLEKTATLLLSYGANPLALNDDGCTPLDLARSRGHAMVVRLLEERLCIFSGILREISGFGILESIAPKLLTKKVWAVVLLARFGPQRTAVYELAIYESPKVSLWNGIDVAPAHPAGLCNVAQPRSKIALASAEIEEPNFTLVDPVLYIMDKVHKTKYKFYAGNKGDKYQLERLYRACKGMSLTWHGSDYGNSWSVNTADYPGAIPSHNQGNLSQIYPIWPQTSTGSQPMSHSLSALSPGLSSSFLPDTSAVEPISEELALALALDESIRTAAEEGIPVSPTTDSIFSVSRQNYWTALNEREKEWETTDVDNNLQRENNARYGGWSAELSSDDSWHDATRNAQTTAPPSAPPLAEVAGCAPINDGTGGMCVVCWDAHAEGVCIPCGHLAGCMSCLIEVKSKNPNCPLCRGHIEQVIKVYTV</sequence>
<dbReference type="GO" id="GO:0008270">
    <property type="term" value="F:zinc ion binding"/>
    <property type="evidence" value="ECO:0007669"/>
    <property type="project" value="UniProtKB-KW"/>
</dbReference>
<keyword evidence="4" id="KW-0862">Zinc</keyword>
<dbReference type="Gene3D" id="1.25.40.20">
    <property type="entry name" value="Ankyrin repeat-containing domain"/>
    <property type="match status" value="1"/>
</dbReference>
<feature type="domain" description="RING-type" evidence="5">
    <location>
        <begin position="500"/>
        <end position="539"/>
    </location>
</feature>
<dbReference type="Pfam" id="PF12796">
    <property type="entry name" value="Ank_2"/>
    <property type="match status" value="2"/>
</dbReference>
<dbReference type="InterPro" id="IPR036770">
    <property type="entry name" value="Ankyrin_rpt-contain_sf"/>
</dbReference>
<keyword evidence="2 3" id="KW-0040">ANK repeat</keyword>
<proteinExistence type="predicted"/>
<dbReference type="OMA" id="ENHICYF"/>